<proteinExistence type="predicted"/>
<evidence type="ECO:0008006" key="3">
    <source>
        <dbReference type="Google" id="ProtNLM"/>
    </source>
</evidence>
<reference evidence="1 2" key="2">
    <citation type="submission" date="2021-10" db="EMBL/GenBank/DDBJ databases">
        <authorList>
            <person name="Piombo E."/>
        </authorList>
    </citation>
    <scope>NUCLEOTIDE SEQUENCE [LARGE SCALE GENOMIC DNA]</scope>
</reference>
<comment type="caution">
    <text evidence="1">The sequence shown here is derived from an EMBL/GenBank/DDBJ whole genome shotgun (WGS) entry which is preliminary data.</text>
</comment>
<dbReference type="InterPro" id="IPR016162">
    <property type="entry name" value="Ald_DH_N"/>
</dbReference>
<dbReference type="Proteomes" id="UP000775872">
    <property type="component" value="Unassembled WGS sequence"/>
</dbReference>
<dbReference type="PANTHER" id="PTHR43111:SF1">
    <property type="entry name" value="ALDEHYDE DEHYDROGENASE B-RELATED"/>
    <property type="match status" value="1"/>
</dbReference>
<dbReference type="GO" id="GO:0016620">
    <property type="term" value="F:oxidoreductase activity, acting on the aldehyde or oxo group of donors, NAD or NADP as acceptor"/>
    <property type="evidence" value="ECO:0007669"/>
    <property type="project" value="InterPro"/>
</dbReference>
<dbReference type="InterPro" id="IPR016161">
    <property type="entry name" value="Ald_DH/histidinol_DH"/>
</dbReference>
<dbReference type="OrthoDB" id="5596991at2759"/>
<evidence type="ECO:0000313" key="1">
    <source>
        <dbReference type="EMBL" id="CAH0054432.1"/>
    </source>
</evidence>
<dbReference type="PANTHER" id="PTHR43111">
    <property type="entry name" value="ALDEHYDE DEHYDROGENASE B-RELATED"/>
    <property type="match status" value="1"/>
</dbReference>
<dbReference type="AlphaFoldDB" id="A0A9N9ZF81"/>
<dbReference type="Gene3D" id="3.40.605.10">
    <property type="entry name" value="Aldehyde Dehydrogenase, Chain A, domain 1"/>
    <property type="match status" value="1"/>
</dbReference>
<gene>
    <name evidence="1" type="ORF">CSOL1703_00016501</name>
</gene>
<protein>
    <recommendedName>
        <fullName evidence="3">Aldehyde dehydrogenase domain-containing protein</fullName>
    </recommendedName>
</protein>
<sequence>MPSLARNLSDDAQDKLLACSEDQRARNVRYRQRQLHLLHGFLRQYATKLCELITKESESTDEETWYEFSATLATISKLFHQLDFEDALKREYAISRNQSNTTNRVPHGIVLVRPGNHTIFYSIFAAVATALAAGSSAALRLTPSYTVAIVDRTADLSLAAQALCAARFSFKGKSPYAPDVVIVNEWVLEPFIRACIREIRGDSLIRETDTMPKPGKAQAHGNTTLYSDGAFEIALDASGYVFS</sequence>
<dbReference type="InterPro" id="IPR016163">
    <property type="entry name" value="Ald_DH_C"/>
</dbReference>
<evidence type="ECO:0000313" key="2">
    <source>
        <dbReference type="Proteomes" id="UP000775872"/>
    </source>
</evidence>
<accession>A0A9N9ZF81</accession>
<name>A0A9N9ZF81_9HYPO</name>
<dbReference type="EMBL" id="CABFOC020000050">
    <property type="protein sequence ID" value="CAH0054432.1"/>
    <property type="molecule type" value="Genomic_DNA"/>
</dbReference>
<dbReference type="SUPFAM" id="SSF53720">
    <property type="entry name" value="ALDH-like"/>
    <property type="match status" value="1"/>
</dbReference>
<dbReference type="Gene3D" id="3.40.309.10">
    <property type="entry name" value="Aldehyde Dehydrogenase, Chain A, domain 2"/>
    <property type="match status" value="1"/>
</dbReference>
<keyword evidence="2" id="KW-1185">Reference proteome</keyword>
<reference evidence="2" key="1">
    <citation type="submission" date="2019-06" db="EMBL/GenBank/DDBJ databases">
        <authorList>
            <person name="Broberg M."/>
        </authorList>
    </citation>
    <scope>NUCLEOTIDE SEQUENCE [LARGE SCALE GENOMIC DNA]</scope>
</reference>
<organism evidence="1 2">
    <name type="scientific">Clonostachys solani</name>
    <dbReference type="NCBI Taxonomy" id="160281"/>
    <lineage>
        <taxon>Eukaryota</taxon>
        <taxon>Fungi</taxon>
        <taxon>Dikarya</taxon>
        <taxon>Ascomycota</taxon>
        <taxon>Pezizomycotina</taxon>
        <taxon>Sordariomycetes</taxon>
        <taxon>Hypocreomycetidae</taxon>
        <taxon>Hypocreales</taxon>
        <taxon>Bionectriaceae</taxon>
        <taxon>Clonostachys</taxon>
    </lineage>
</organism>